<dbReference type="Proteomes" id="UP000389128">
    <property type="component" value="Unassembled WGS sequence"/>
</dbReference>
<dbReference type="EMBL" id="SDKK01000002">
    <property type="protein sequence ID" value="TYC61421.1"/>
    <property type="molecule type" value="Genomic_DNA"/>
</dbReference>
<dbReference type="SMART" id="SM00342">
    <property type="entry name" value="HTH_ARAC"/>
    <property type="match status" value="1"/>
</dbReference>
<evidence type="ECO:0000313" key="5">
    <source>
        <dbReference type="Proteomes" id="UP000389128"/>
    </source>
</evidence>
<dbReference type="Gene3D" id="1.10.10.60">
    <property type="entry name" value="Homeodomain-like"/>
    <property type="match status" value="1"/>
</dbReference>
<dbReference type="PROSITE" id="PS01124">
    <property type="entry name" value="HTH_ARAC_FAMILY_2"/>
    <property type="match status" value="1"/>
</dbReference>
<dbReference type="SUPFAM" id="SSF46689">
    <property type="entry name" value="Homeodomain-like"/>
    <property type="match status" value="2"/>
</dbReference>
<keyword evidence="5" id="KW-1185">Reference proteome</keyword>
<dbReference type="RefSeq" id="WP_148577415.1">
    <property type="nucleotide sequence ID" value="NZ_JAVEUW010000096.1"/>
</dbReference>
<evidence type="ECO:0000259" key="3">
    <source>
        <dbReference type="PROSITE" id="PS01124"/>
    </source>
</evidence>
<evidence type="ECO:0000256" key="2">
    <source>
        <dbReference type="ARBA" id="ARBA00023163"/>
    </source>
</evidence>
<dbReference type="InterPro" id="IPR018060">
    <property type="entry name" value="HTH_AraC"/>
</dbReference>
<sequence>MIESGPSTRSPSFRLDAARVALADLIERYCTSDGPNPTPIPGLSLFRASSTSTPICAIYRSILAIAAQGTKRLSVADEKFQYDSRHYLITSVDLPVMGQITEASPERPYLCAVFDMDARKIGELAGTMQLPPPLPGSGSLGLGVSPLTGTVMDAVLRIVRLLDTPEDIPILAPLYEQELLYRLLTGEQGPRLRSIAAADSQGHRTARAIEWIKGNFDQPLSIDALAEAANMSKSSLHHHFKALTAMSPLQYQKQLRLQEARKMMLTEALDAATVARRVGYESPSQFSREYRRLFGAPPLRDIARMR</sequence>
<accession>A0A6C2D5Z6</accession>
<gene>
    <name evidence="4" type="ORF">ETQ85_01760</name>
</gene>
<protein>
    <submittedName>
        <fullName evidence="4">AraC family transcriptional regulator</fullName>
    </submittedName>
</protein>
<dbReference type="GO" id="GO:0043565">
    <property type="term" value="F:sequence-specific DNA binding"/>
    <property type="evidence" value="ECO:0007669"/>
    <property type="project" value="InterPro"/>
</dbReference>
<organism evidence="4 5">
    <name type="scientific">Zoogloea oleivorans</name>
    <dbReference type="NCBI Taxonomy" id="1552750"/>
    <lineage>
        <taxon>Bacteria</taxon>
        <taxon>Pseudomonadati</taxon>
        <taxon>Pseudomonadota</taxon>
        <taxon>Betaproteobacteria</taxon>
        <taxon>Rhodocyclales</taxon>
        <taxon>Zoogloeaceae</taxon>
        <taxon>Zoogloea</taxon>
    </lineage>
</organism>
<dbReference type="PANTHER" id="PTHR43436:SF1">
    <property type="entry name" value="TRANSCRIPTIONAL REGULATORY PROTEIN"/>
    <property type="match status" value="1"/>
</dbReference>
<dbReference type="Pfam" id="PF06719">
    <property type="entry name" value="AraC_N"/>
    <property type="match status" value="1"/>
</dbReference>
<name>A0A6C2D5Z6_9RHOO</name>
<dbReference type="PANTHER" id="PTHR43436">
    <property type="entry name" value="ARAC-FAMILY TRANSCRIPTIONAL REGULATOR"/>
    <property type="match status" value="1"/>
</dbReference>
<feature type="domain" description="HTH araC/xylS-type" evidence="3">
    <location>
        <begin position="206"/>
        <end position="304"/>
    </location>
</feature>
<dbReference type="AlphaFoldDB" id="A0A6C2D5Z6"/>
<dbReference type="InterPro" id="IPR009594">
    <property type="entry name" value="Tscrpt_reg_HTH_AraC_N"/>
</dbReference>
<evidence type="ECO:0000256" key="1">
    <source>
        <dbReference type="ARBA" id="ARBA00023015"/>
    </source>
</evidence>
<proteinExistence type="predicted"/>
<dbReference type="Pfam" id="PF12833">
    <property type="entry name" value="HTH_18"/>
    <property type="match status" value="1"/>
</dbReference>
<comment type="caution">
    <text evidence="4">The sequence shown here is derived from an EMBL/GenBank/DDBJ whole genome shotgun (WGS) entry which is preliminary data.</text>
</comment>
<dbReference type="InterPro" id="IPR009057">
    <property type="entry name" value="Homeodomain-like_sf"/>
</dbReference>
<evidence type="ECO:0000313" key="4">
    <source>
        <dbReference type="EMBL" id="TYC61421.1"/>
    </source>
</evidence>
<reference evidence="4 5" key="1">
    <citation type="submission" date="2019-01" db="EMBL/GenBank/DDBJ databases">
        <title>Zoogloea oleivorans genome sequencing and assembly.</title>
        <authorList>
            <person name="Tancsics A."/>
            <person name="Farkas M."/>
            <person name="Kriszt B."/>
            <person name="Maroti G."/>
            <person name="Horvath B."/>
        </authorList>
    </citation>
    <scope>NUCLEOTIDE SEQUENCE [LARGE SCALE GENOMIC DNA]</scope>
    <source>
        <strain evidence="4 5">Buc</strain>
    </source>
</reference>
<keyword evidence="2" id="KW-0804">Transcription</keyword>
<keyword evidence="1" id="KW-0805">Transcription regulation</keyword>
<dbReference type="GO" id="GO:0003700">
    <property type="term" value="F:DNA-binding transcription factor activity"/>
    <property type="evidence" value="ECO:0007669"/>
    <property type="project" value="InterPro"/>
</dbReference>
<dbReference type="OrthoDB" id="34150at2"/>